<feature type="region of interest" description="Disordered" evidence="10">
    <location>
        <begin position="1"/>
        <end position="44"/>
    </location>
</feature>
<evidence type="ECO:0000313" key="13">
    <source>
        <dbReference type="Proteomes" id="UP000194137"/>
    </source>
</evidence>
<evidence type="ECO:0000256" key="7">
    <source>
        <dbReference type="ARBA" id="ARBA00022741"/>
    </source>
</evidence>
<dbReference type="Proteomes" id="UP000194137">
    <property type="component" value="Chromosome"/>
</dbReference>
<dbReference type="GO" id="GO:0005524">
    <property type="term" value="F:ATP binding"/>
    <property type="evidence" value="ECO:0007669"/>
    <property type="project" value="UniProtKB-KW"/>
</dbReference>
<dbReference type="Pfam" id="PF25323">
    <property type="entry name" value="6TM_PilS"/>
    <property type="match status" value="1"/>
</dbReference>
<dbReference type="Gene3D" id="3.30.565.10">
    <property type="entry name" value="Histidine kinase-like ATPase, C-terminal domain"/>
    <property type="match status" value="1"/>
</dbReference>
<keyword evidence="11" id="KW-0472">Membrane</keyword>
<feature type="compositionally biased region" description="Low complexity" evidence="10">
    <location>
        <begin position="1"/>
        <end position="22"/>
    </location>
</feature>
<keyword evidence="13" id="KW-1185">Reference proteome</keyword>
<keyword evidence="5" id="KW-0597">Phosphoprotein</keyword>
<dbReference type="PANTHER" id="PTHR44936:SF10">
    <property type="entry name" value="SENSOR PROTEIN RSTB"/>
    <property type="match status" value="1"/>
</dbReference>
<evidence type="ECO:0000256" key="11">
    <source>
        <dbReference type="SAM" id="Phobius"/>
    </source>
</evidence>
<protein>
    <recommendedName>
        <fullName evidence="3">histidine kinase</fullName>
        <ecNumber evidence="3">2.7.13.3</ecNumber>
    </recommendedName>
</protein>
<dbReference type="InterPro" id="IPR003661">
    <property type="entry name" value="HisK_dim/P_dom"/>
</dbReference>
<keyword evidence="4" id="KW-1003">Cell membrane</keyword>
<feature type="transmembrane region" description="Helical" evidence="11">
    <location>
        <begin position="114"/>
        <end position="131"/>
    </location>
</feature>
<keyword evidence="11" id="KW-1133">Transmembrane helix</keyword>
<keyword evidence="8 12" id="KW-0418">Kinase</keyword>
<proteinExistence type="predicted"/>
<feature type="transmembrane region" description="Helical" evidence="11">
    <location>
        <begin position="82"/>
        <end position="102"/>
    </location>
</feature>
<feature type="transmembrane region" description="Helical" evidence="11">
    <location>
        <begin position="192"/>
        <end position="213"/>
    </location>
</feature>
<keyword evidence="6" id="KW-0808">Transferase</keyword>
<dbReference type="AlphaFoldDB" id="A0A1W6ZQ79"/>
<accession>A0A1W6ZQ79</accession>
<dbReference type="KEGG" id="psin:CAK95_09325"/>
<feature type="transmembrane region" description="Helical" evidence="11">
    <location>
        <begin position="161"/>
        <end position="180"/>
    </location>
</feature>
<evidence type="ECO:0000256" key="4">
    <source>
        <dbReference type="ARBA" id="ARBA00022475"/>
    </source>
</evidence>
<dbReference type="GO" id="GO:0000155">
    <property type="term" value="F:phosphorelay sensor kinase activity"/>
    <property type="evidence" value="ECO:0007669"/>
    <property type="project" value="InterPro"/>
</dbReference>
<dbReference type="InterPro" id="IPR003594">
    <property type="entry name" value="HATPase_dom"/>
</dbReference>
<evidence type="ECO:0000256" key="2">
    <source>
        <dbReference type="ARBA" id="ARBA00004651"/>
    </source>
</evidence>
<evidence type="ECO:0000256" key="8">
    <source>
        <dbReference type="ARBA" id="ARBA00022777"/>
    </source>
</evidence>
<dbReference type="STRING" id="1235591.CAK95_09325"/>
<dbReference type="PANTHER" id="PTHR44936">
    <property type="entry name" value="SENSOR PROTEIN CREC"/>
    <property type="match status" value="1"/>
</dbReference>
<dbReference type="EMBL" id="CP021112">
    <property type="protein sequence ID" value="ARP99260.1"/>
    <property type="molecule type" value="Genomic_DNA"/>
</dbReference>
<keyword evidence="11" id="KW-0812">Transmembrane</keyword>
<organism evidence="12 13">
    <name type="scientific">Pseudorhodoplanes sinuspersici</name>
    <dbReference type="NCBI Taxonomy" id="1235591"/>
    <lineage>
        <taxon>Bacteria</taxon>
        <taxon>Pseudomonadati</taxon>
        <taxon>Pseudomonadota</taxon>
        <taxon>Alphaproteobacteria</taxon>
        <taxon>Hyphomicrobiales</taxon>
        <taxon>Pseudorhodoplanes</taxon>
    </lineage>
</organism>
<sequence length="465" mass="49497">MPFKTHALTATGASAGSRGAEAIQPSRQKGSATGAAIPPPPVDDTTNRKNMALLIQLRWIAVGGQIVTIAFVQVWLGITLPLVPMAVVLCALVVLNVASLVWLRNRAEVSNRELLIALMLDVAALTAQLYLSGGATNPFTSLYLLQVTLGAVLLDARSTWSLVALTCASFAGLMVFYHPLQLPAETGDLFNLHIIGMFVGFALDATLLVVFVARITQNLRERDAHVAALRQHAAEEDHIVRMGLLASGAAHELGTPLASLSVILSDWRRMSALSSDPEMADDMEEMQSALQRCKSIVTGILVSAGEARGEASSATTVNNFLAELVAEWREARAVSTLSYENRFGTDLAIVSDTALKQVVFNVLDNAFEVSPSWVEFAAERDDEALVLRVSDNGPGFDSEMLMHLGKPYQSSKGRPGGGLGLFLVTNVVRKLGGSVTARNRLQGGATVTLILPLATLAIGGRGYAG</sequence>
<dbReference type="EC" id="2.7.13.3" evidence="3"/>
<comment type="catalytic activity">
    <reaction evidence="1">
        <text>ATP + protein L-histidine = ADP + protein N-phospho-L-histidine.</text>
        <dbReference type="EC" id="2.7.13.3"/>
    </reaction>
</comment>
<dbReference type="InterPro" id="IPR036097">
    <property type="entry name" value="HisK_dim/P_sf"/>
</dbReference>
<dbReference type="RefSeq" id="WP_086087669.1">
    <property type="nucleotide sequence ID" value="NZ_CP021112.1"/>
</dbReference>
<name>A0A1W6ZQ79_9HYPH</name>
<keyword evidence="7" id="KW-0547">Nucleotide-binding</keyword>
<dbReference type="SUPFAM" id="SSF55874">
    <property type="entry name" value="ATPase domain of HSP90 chaperone/DNA topoisomerase II/histidine kinase"/>
    <property type="match status" value="1"/>
</dbReference>
<dbReference type="CDD" id="cd00082">
    <property type="entry name" value="HisKA"/>
    <property type="match status" value="1"/>
</dbReference>
<dbReference type="InterPro" id="IPR036890">
    <property type="entry name" value="HATPase_C_sf"/>
</dbReference>
<dbReference type="SUPFAM" id="SSF47384">
    <property type="entry name" value="Homodimeric domain of signal transducing histidine kinase"/>
    <property type="match status" value="1"/>
</dbReference>
<dbReference type="InterPro" id="IPR005467">
    <property type="entry name" value="His_kinase_dom"/>
</dbReference>
<evidence type="ECO:0000256" key="10">
    <source>
        <dbReference type="SAM" id="MobiDB-lite"/>
    </source>
</evidence>
<dbReference type="InterPro" id="IPR004358">
    <property type="entry name" value="Sig_transdc_His_kin-like_C"/>
</dbReference>
<evidence type="ECO:0000256" key="1">
    <source>
        <dbReference type="ARBA" id="ARBA00000085"/>
    </source>
</evidence>
<keyword evidence="9" id="KW-0067">ATP-binding</keyword>
<dbReference type="Pfam" id="PF02518">
    <property type="entry name" value="HATPase_c"/>
    <property type="match status" value="1"/>
</dbReference>
<dbReference type="SMART" id="SM00387">
    <property type="entry name" value="HATPase_c"/>
    <property type="match status" value="1"/>
</dbReference>
<evidence type="ECO:0000313" key="12">
    <source>
        <dbReference type="EMBL" id="ARP99260.1"/>
    </source>
</evidence>
<reference evidence="12 13" key="1">
    <citation type="submission" date="2017-05" db="EMBL/GenBank/DDBJ databases">
        <title>Full genome sequence of Pseudorhodoplanes sinuspersici.</title>
        <authorList>
            <person name="Dastgheib S.M.M."/>
            <person name="Shavandi M."/>
            <person name="Tirandaz H."/>
        </authorList>
    </citation>
    <scope>NUCLEOTIDE SEQUENCE [LARGE SCALE GENOMIC DNA]</scope>
    <source>
        <strain evidence="12 13">RIPI110</strain>
    </source>
</reference>
<dbReference type="PROSITE" id="PS50109">
    <property type="entry name" value="HIS_KIN"/>
    <property type="match status" value="1"/>
</dbReference>
<dbReference type="Gene3D" id="1.10.287.130">
    <property type="match status" value="1"/>
</dbReference>
<evidence type="ECO:0000256" key="9">
    <source>
        <dbReference type="ARBA" id="ARBA00022840"/>
    </source>
</evidence>
<feature type="transmembrane region" description="Helical" evidence="11">
    <location>
        <begin position="57"/>
        <end position="76"/>
    </location>
</feature>
<comment type="subcellular location">
    <subcellularLocation>
        <location evidence="2">Cell membrane</location>
        <topology evidence="2">Multi-pass membrane protein</topology>
    </subcellularLocation>
</comment>
<gene>
    <name evidence="12" type="ORF">CAK95_09325</name>
</gene>
<evidence type="ECO:0000256" key="3">
    <source>
        <dbReference type="ARBA" id="ARBA00012438"/>
    </source>
</evidence>
<evidence type="ECO:0000256" key="6">
    <source>
        <dbReference type="ARBA" id="ARBA00022679"/>
    </source>
</evidence>
<dbReference type="PRINTS" id="PR00344">
    <property type="entry name" value="BCTRLSENSOR"/>
</dbReference>
<dbReference type="InterPro" id="IPR050980">
    <property type="entry name" value="2C_sensor_his_kinase"/>
</dbReference>
<evidence type="ECO:0000256" key="5">
    <source>
        <dbReference type="ARBA" id="ARBA00022553"/>
    </source>
</evidence>
<dbReference type="GO" id="GO:0005886">
    <property type="term" value="C:plasma membrane"/>
    <property type="evidence" value="ECO:0007669"/>
    <property type="project" value="UniProtKB-SubCell"/>
</dbReference>
<dbReference type="OrthoDB" id="9785252at2"/>